<dbReference type="InterPro" id="IPR036259">
    <property type="entry name" value="MFS_trans_sf"/>
</dbReference>
<keyword evidence="17" id="KW-0539">Nucleus</keyword>
<dbReference type="SMART" id="SM00249">
    <property type="entry name" value="PHD"/>
    <property type="match status" value="1"/>
</dbReference>
<keyword evidence="10" id="KW-0862">Zinc</keyword>
<dbReference type="GO" id="GO:0005774">
    <property type="term" value="C:vacuolar membrane"/>
    <property type="evidence" value="ECO:0007669"/>
    <property type="project" value="UniProtKB-SubCell"/>
</dbReference>
<keyword evidence="14" id="KW-0805">Transcription regulation</keyword>
<keyword evidence="12 21" id="KW-1133">Transmembrane helix</keyword>
<evidence type="ECO:0000256" key="15">
    <source>
        <dbReference type="ARBA" id="ARBA00023136"/>
    </source>
</evidence>
<keyword evidence="9 19" id="KW-0863">Zinc-finger</keyword>
<comment type="caution">
    <text evidence="24">The sequence shown here is derived from an EMBL/GenBank/DDBJ whole genome shotgun (WGS) entry which is preliminary data.</text>
</comment>
<gene>
    <name evidence="24" type="ORF">PVAR5_7347</name>
</gene>
<dbReference type="InterPro" id="IPR019786">
    <property type="entry name" value="Zinc_finger_PHD-type_CS"/>
</dbReference>
<dbReference type="Pfam" id="PF11700">
    <property type="entry name" value="ATG22"/>
    <property type="match status" value="1"/>
</dbReference>
<dbReference type="InterPro" id="IPR050495">
    <property type="entry name" value="ATG22/LtaA_families"/>
</dbReference>
<dbReference type="CDD" id="cd15517">
    <property type="entry name" value="PHD_TCF19_like"/>
    <property type="match status" value="1"/>
</dbReference>
<comment type="subcellular location">
    <subcellularLocation>
        <location evidence="2">Nucleus</location>
    </subcellularLocation>
    <subcellularLocation>
        <location evidence="3">Vacuole membrane</location>
        <topology evidence="3">Multi-pass membrane protein</topology>
    </subcellularLocation>
</comment>
<comment type="function">
    <text evidence="18">Vacuolar effluxer which mediate the efflux of amino acids resulting from autophagic degradation. The release of autophagic amino acids allows the maintenance of protein synthesis and viability during nitrogen starvation.</text>
</comment>
<keyword evidence="15 21" id="KW-0472">Membrane</keyword>
<dbReference type="PROSITE" id="PS01359">
    <property type="entry name" value="ZF_PHD_1"/>
    <property type="match status" value="1"/>
</dbReference>
<reference evidence="25" key="1">
    <citation type="journal article" date="2014" name="Genome Announc.">
        <title>Draft genome sequence of the formaldehyde-resistant fungus Byssochlamys spectabilis No. 5 (anamorph Paecilomyces variotii No. 5) (NBRC109023).</title>
        <authorList>
            <person name="Oka T."/>
            <person name="Ekino K."/>
            <person name="Fukuda K."/>
            <person name="Nomura Y."/>
        </authorList>
    </citation>
    <scope>NUCLEOTIDE SEQUENCE [LARGE SCALE GENOMIC DNA]</scope>
    <source>
        <strain evidence="25">No. 5 / NBRC 109023</strain>
    </source>
</reference>
<dbReference type="GO" id="GO:0032974">
    <property type="term" value="P:amino acid transmembrane export from vacuole"/>
    <property type="evidence" value="ECO:0007669"/>
    <property type="project" value="InterPro"/>
</dbReference>
<feature type="transmembrane region" description="Helical" evidence="21">
    <location>
        <begin position="2079"/>
        <end position="2099"/>
    </location>
</feature>
<evidence type="ECO:0000256" key="20">
    <source>
        <dbReference type="SAM" id="MobiDB-lite"/>
    </source>
</evidence>
<feature type="compositionally biased region" description="Low complexity" evidence="20">
    <location>
        <begin position="128"/>
        <end position="144"/>
    </location>
</feature>
<feature type="region of interest" description="Disordered" evidence="20">
    <location>
        <begin position="1"/>
        <end position="69"/>
    </location>
</feature>
<feature type="domain" description="JmjC" evidence="23">
    <location>
        <begin position="858"/>
        <end position="1016"/>
    </location>
</feature>
<dbReference type="InterPro" id="IPR011011">
    <property type="entry name" value="Znf_FYVE_PHD"/>
</dbReference>
<dbReference type="OrthoDB" id="5876800at2759"/>
<dbReference type="Pfam" id="PF02373">
    <property type="entry name" value="JmjC"/>
    <property type="match status" value="1"/>
</dbReference>
<feature type="compositionally biased region" description="Basic and acidic residues" evidence="20">
    <location>
        <begin position="53"/>
        <end position="69"/>
    </location>
</feature>
<dbReference type="GO" id="GO:0006914">
    <property type="term" value="P:autophagy"/>
    <property type="evidence" value="ECO:0007669"/>
    <property type="project" value="UniProtKB-KW"/>
</dbReference>
<feature type="region of interest" description="Disordered" evidence="20">
    <location>
        <begin position="273"/>
        <end position="360"/>
    </location>
</feature>
<dbReference type="CDD" id="cd17483">
    <property type="entry name" value="MFS_Atg22_like"/>
    <property type="match status" value="1"/>
</dbReference>
<name>V5G2M1_BYSSN</name>
<evidence type="ECO:0000256" key="19">
    <source>
        <dbReference type="PROSITE-ProRule" id="PRU00146"/>
    </source>
</evidence>
<feature type="transmembrane region" description="Helical" evidence="21">
    <location>
        <begin position="2210"/>
        <end position="2234"/>
    </location>
</feature>
<dbReference type="eggNOG" id="KOG1633">
    <property type="taxonomic scope" value="Eukaryota"/>
</dbReference>
<feature type="compositionally biased region" description="Low complexity" evidence="20">
    <location>
        <begin position="1214"/>
        <end position="1227"/>
    </location>
</feature>
<feature type="domain" description="PHD-type" evidence="22">
    <location>
        <begin position="601"/>
        <end position="661"/>
    </location>
</feature>
<evidence type="ECO:0000259" key="22">
    <source>
        <dbReference type="PROSITE" id="PS50016"/>
    </source>
</evidence>
<evidence type="ECO:0000313" key="25">
    <source>
        <dbReference type="Proteomes" id="UP000018001"/>
    </source>
</evidence>
<evidence type="ECO:0000256" key="11">
    <source>
        <dbReference type="ARBA" id="ARBA00022970"/>
    </source>
</evidence>
<feature type="region of interest" description="Disordered" evidence="20">
    <location>
        <begin position="87"/>
        <end position="146"/>
    </location>
</feature>
<proteinExistence type="inferred from homology"/>
<dbReference type="PROSITE" id="PS51184">
    <property type="entry name" value="JMJC"/>
    <property type="match status" value="1"/>
</dbReference>
<dbReference type="Proteomes" id="UP000018001">
    <property type="component" value="Unassembled WGS sequence"/>
</dbReference>
<feature type="transmembrane region" description="Helical" evidence="21">
    <location>
        <begin position="1913"/>
        <end position="1933"/>
    </location>
</feature>
<feature type="region of interest" description="Disordered" evidence="20">
    <location>
        <begin position="2368"/>
        <end position="2388"/>
    </location>
</feature>
<dbReference type="InParanoid" id="V5G2M1"/>
<feature type="compositionally biased region" description="Basic and acidic residues" evidence="20">
    <location>
        <begin position="399"/>
        <end position="417"/>
    </location>
</feature>
<feature type="region of interest" description="Disordered" evidence="20">
    <location>
        <begin position="573"/>
        <end position="594"/>
    </location>
</feature>
<dbReference type="GO" id="GO:0008270">
    <property type="term" value="F:zinc ion binding"/>
    <property type="evidence" value="ECO:0007669"/>
    <property type="project" value="UniProtKB-KW"/>
</dbReference>
<evidence type="ECO:0000256" key="9">
    <source>
        <dbReference type="ARBA" id="ARBA00022771"/>
    </source>
</evidence>
<keyword evidence="11" id="KW-0029">Amino-acid transport</keyword>
<feature type="compositionally biased region" description="Polar residues" evidence="20">
    <location>
        <begin position="39"/>
        <end position="51"/>
    </location>
</feature>
<evidence type="ECO:0000256" key="6">
    <source>
        <dbReference type="ARBA" id="ARBA00022554"/>
    </source>
</evidence>
<feature type="region of interest" description="Disordered" evidence="20">
    <location>
        <begin position="377"/>
        <end position="433"/>
    </location>
</feature>
<accession>V5G2M1</accession>
<dbReference type="InterPro" id="IPR001138">
    <property type="entry name" value="Zn2Cys6_DnaBD"/>
</dbReference>
<evidence type="ECO:0000256" key="3">
    <source>
        <dbReference type="ARBA" id="ARBA00004128"/>
    </source>
</evidence>
<feature type="compositionally biased region" description="Basic and acidic residues" evidence="20">
    <location>
        <begin position="1173"/>
        <end position="1210"/>
    </location>
</feature>
<dbReference type="SUPFAM" id="SSF103473">
    <property type="entry name" value="MFS general substrate transporter"/>
    <property type="match status" value="1"/>
</dbReference>
<feature type="compositionally biased region" description="Basic and acidic residues" evidence="20">
    <location>
        <begin position="1398"/>
        <end position="1412"/>
    </location>
</feature>
<evidence type="ECO:0000256" key="1">
    <source>
        <dbReference type="ARBA" id="ARBA00003909"/>
    </source>
</evidence>
<dbReference type="HOGENOM" id="CLU_229362_0_0_1"/>
<feature type="transmembrane region" description="Helical" evidence="21">
    <location>
        <begin position="1882"/>
        <end position="1901"/>
    </location>
</feature>
<dbReference type="GO" id="GO:0005634">
    <property type="term" value="C:nucleus"/>
    <property type="evidence" value="ECO:0007669"/>
    <property type="project" value="UniProtKB-SubCell"/>
</dbReference>
<dbReference type="GO" id="GO:0000981">
    <property type="term" value="F:DNA-binding transcription factor activity, RNA polymerase II-specific"/>
    <property type="evidence" value="ECO:0007669"/>
    <property type="project" value="InterPro"/>
</dbReference>
<dbReference type="InterPro" id="IPR044738">
    <property type="entry name" value="Atg22"/>
</dbReference>
<evidence type="ECO:0000256" key="17">
    <source>
        <dbReference type="ARBA" id="ARBA00023242"/>
    </source>
</evidence>
<evidence type="ECO:0000256" key="12">
    <source>
        <dbReference type="ARBA" id="ARBA00022989"/>
    </source>
</evidence>
<organism evidence="24 25">
    <name type="scientific">Byssochlamys spectabilis (strain No. 5 / NBRC 109023)</name>
    <name type="common">Paecilomyces variotii</name>
    <dbReference type="NCBI Taxonomy" id="1356009"/>
    <lineage>
        <taxon>Eukaryota</taxon>
        <taxon>Fungi</taxon>
        <taxon>Dikarya</taxon>
        <taxon>Ascomycota</taxon>
        <taxon>Pezizomycotina</taxon>
        <taxon>Eurotiomycetes</taxon>
        <taxon>Eurotiomycetidae</taxon>
        <taxon>Eurotiales</taxon>
        <taxon>Thermoascaceae</taxon>
        <taxon>Paecilomyces</taxon>
    </lineage>
</organism>
<dbReference type="SMART" id="SM00558">
    <property type="entry name" value="JmjC"/>
    <property type="match status" value="1"/>
</dbReference>
<feature type="region of interest" description="Disordered" evidence="20">
    <location>
        <begin position="1564"/>
        <end position="1675"/>
    </location>
</feature>
<feature type="region of interest" description="Disordered" evidence="20">
    <location>
        <begin position="1398"/>
        <end position="1512"/>
    </location>
</feature>
<feature type="transmembrane region" description="Helical" evidence="21">
    <location>
        <begin position="2143"/>
        <end position="2167"/>
    </location>
</feature>
<evidence type="ECO:0000256" key="18">
    <source>
        <dbReference type="ARBA" id="ARBA00024801"/>
    </source>
</evidence>
<keyword evidence="13" id="KW-0072">Autophagy</keyword>
<evidence type="ECO:0000256" key="4">
    <source>
        <dbReference type="ARBA" id="ARBA00006978"/>
    </source>
</evidence>
<evidence type="ECO:0000256" key="7">
    <source>
        <dbReference type="ARBA" id="ARBA00022692"/>
    </source>
</evidence>
<feature type="compositionally biased region" description="Gly residues" evidence="20">
    <location>
        <begin position="345"/>
        <end position="357"/>
    </location>
</feature>
<evidence type="ECO:0000256" key="14">
    <source>
        <dbReference type="ARBA" id="ARBA00023015"/>
    </source>
</evidence>
<dbReference type="Pfam" id="PF17811">
    <property type="entry name" value="JHD"/>
    <property type="match status" value="1"/>
</dbReference>
<feature type="compositionally biased region" description="Polar residues" evidence="20">
    <location>
        <begin position="421"/>
        <end position="433"/>
    </location>
</feature>
<protein>
    <submittedName>
        <fullName evidence="24">PHD finger and JmjC domain protein</fullName>
    </submittedName>
</protein>
<evidence type="ECO:0000256" key="2">
    <source>
        <dbReference type="ARBA" id="ARBA00004123"/>
    </source>
</evidence>
<feature type="region of interest" description="Disordered" evidence="20">
    <location>
        <begin position="2011"/>
        <end position="2034"/>
    </location>
</feature>
<feature type="transmembrane region" description="Helical" evidence="21">
    <location>
        <begin position="2179"/>
        <end position="2198"/>
    </location>
</feature>
<feature type="compositionally biased region" description="Basic and acidic residues" evidence="20">
    <location>
        <begin position="1236"/>
        <end position="1252"/>
    </location>
</feature>
<dbReference type="CDD" id="cd00067">
    <property type="entry name" value="GAL4"/>
    <property type="match status" value="1"/>
</dbReference>
<dbReference type="InterPro" id="IPR041070">
    <property type="entry name" value="JHD"/>
</dbReference>
<dbReference type="SUPFAM" id="SSF57903">
    <property type="entry name" value="FYVE/PHD zinc finger"/>
    <property type="match status" value="1"/>
</dbReference>
<dbReference type="InterPro" id="IPR019787">
    <property type="entry name" value="Znf_PHD-finger"/>
</dbReference>
<feature type="compositionally biased region" description="Low complexity" evidence="20">
    <location>
        <begin position="1628"/>
        <end position="1644"/>
    </location>
</feature>
<keyword evidence="6" id="KW-0926">Vacuole</keyword>
<keyword evidence="7 21" id="KW-0812">Transmembrane</keyword>
<dbReference type="PANTHER" id="PTHR23519:SF1">
    <property type="entry name" value="AUTOPHAGY-RELATED PROTEIN 22"/>
    <property type="match status" value="1"/>
</dbReference>
<feature type="compositionally biased region" description="Polar residues" evidence="20">
    <location>
        <begin position="313"/>
        <end position="328"/>
    </location>
</feature>
<keyword evidence="25" id="KW-1185">Reference proteome</keyword>
<feature type="transmembrane region" description="Helical" evidence="21">
    <location>
        <begin position="1939"/>
        <end position="1966"/>
    </location>
</feature>
<dbReference type="SUPFAM" id="SSF51197">
    <property type="entry name" value="Clavaminate synthase-like"/>
    <property type="match status" value="1"/>
</dbReference>
<evidence type="ECO:0000256" key="16">
    <source>
        <dbReference type="ARBA" id="ARBA00023163"/>
    </source>
</evidence>
<dbReference type="Pfam" id="PF00628">
    <property type="entry name" value="PHD"/>
    <property type="match status" value="1"/>
</dbReference>
<dbReference type="InterPro" id="IPR001965">
    <property type="entry name" value="Znf_PHD"/>
</dbReference>
<dbReference type="EMBL" id="BAUL01000253">
    <property type="protein sequence ID" value="GAD98648.1"/>
    <property type="molecule type" value="Genomic_DNA"/>
</dbReference>
<dbReference type="InterPro" id="IPR003347">
    <property type="entry name" value="JmjC_dom"/>
</dbReference>
<sequence>MEGRDLPISFGGELPAHSSQDCQRARARVSSGRWVPCPKQTSPEAPPSLTSRETTEERERDTRENERDRGISSLCVLPCRYPRPLPLSRRSLDSSATPSQQLSSGEARHARPETTALVDHSPPPLPSPSSSSPSSRPAPINSSPEHLPVHLSFRPSIISSDSTPHSLLSLSLVPRCLRRRSAAQQFLPRRSSHGFLLYINHHTPTRAAWRILHCTGNDSPAACGGRSLARVAQHPRFAAGVPFDIDPPVRLSCHFPSAILSTVVAMASATSFLSHRGGRPPRYRTPSPPRRAIEPISPSTSASFRAVWDQRNAPETANPERSSYTVDNGGSAAAGRDAGQQHSVAGGGAHQRAGGHGRTSSTIDTLATIALATSPTFAPLPYEPSESAEPHEPSPFSSDYREPVERPAKRARSEKDLSPNLDPSSARPATSHASILDSMKTDAELLLNFARPGNFPPLPSSSQHRLSINEPYGPANDAKWYLKPGFAGAGFSRADQEGFLNSFSGNGISPSRMRSRSDGSAALARPVMQGLRPNTSSSNLPPVIWQDEEGEHAWLRGSGAPGHGTRTVGQHVDGAGSHAPRASATLPPKKEDNEDIEDTNQATCAACNLVRIPVDGDEQGEVTWINCDGCKQWFHLVCAGFKNDREVRTVDKFICRPCRPIHGQTTFVRKSSRARTAIDYAGLNQGVVKTSTEHPEHHYIQPIKDGKIRFLPESFPRMRPELVTAEYFERGNGMTEPIVIPAAFNTRESVPPPGFEFDALVQDASTQEMFDELLENQPDEGDNTEEVIDCGQDLLDMVVPEGLTVRAVAELYGPDERVEVIDVKSQQGEDKRWNMQKWADYYESTGLKVVRNVISLEVSQSRLGRLIRRPKIVRDLDLQDSVWPEELRAIGDYPKVQFYCLMSVADCYTDFHIDFGGSSVYYHILKGKKTFFFIPPKEKHLKKYEEWCNSPAQDTTFLGDQTKECYRVDLAEGDTMLIPSGWIHAVWTPENSLVIGGNFLTRMNYGMQIKVAKIEKDTKVPRKFRYPFFQKIQWYTALKYLEDDPIPDGVLESFNQDENYRFHRDYPIYYEFGERANKAERGSAYYNSRFYSQAELEGLPDLAKYLLRTALIAGGYIVDGVTQETRNAVKRSIPKGHGDPVDTVRKFGVWIAWKRGNEKAPQWTRPGAITLDTKVDLSDKKPAGRPSRRSERTAESQRMYAERQAVRRLSDQVSSSSSNGLTGLLTGPADNSPVAIRKDSLPGSAVKEEGAKPRNVQKGSGLGPKRVACDACRKRRIRCRHKDEQNDASFMKTYTKQMAVDQFGPGVGMQSQTSLAHDAASVLNSLATIATEAAFHNGGNMARLDTLGKHNSSLLGVPGAGLVKGGDLVADGPSSAKKGRSKACDECRKSKRRCIHDEYGRIDPVKAQERSKPRGSNSAKRARPGEEGAMPPLNKKLKHETEPEMVLPVTWGDGEAQPSQGAVGPVAPEAQTGVHPHDDLSNIDPLLQDHSQFDTGHGLSMSQNSYASPPALKPDAVVSGGVTAVPVHAEPTTSLVSPPTSLADDMDVSLDHSDAHMRASIEEGQAGGNSALHTPTSSSRHSSRQPRQIERHILETQPAKAVHPAPQPPATHRPSSSTAGSVARKVTPAPQSAAKKPSSRPSSSHTKKSHSPAIDRKFDRSAASSTSPGQLGKNMKREQANFAELDADAESLRLIRELQEQEFGLRKRGARVTHRHRFRASSPVLQGTLQGSVRAGVSSFTSWAPSSDADDEDSSLDHARYNMQEDDFSEEQLLLAQYPGDDTRPTSKKELAGWYSYGWAAEVFAVCAMGSFLPMTLEQMARDRGVLLSDKTTPCSASWNSSPKSSPVGASELLSAWGNHHDPRTGACVVYFLGLEINTASFAMYTFSVSVLVQSLLIISMSGAADHGSYRKFLLVTFALMGSTATMLFLAIVPKVYLLGSLFAIIANTCFGASFVLLNSFLPLLVRHHPSMSKSTIEVAAEAGVEGSYSEEPAGGHGAETVTEANVTTPLLGSSRVNGGPAEQDEDRAEPVNTAPELQLSTQISSNGIGIGYIGAVILQILCIVVVKFTGQTTFSLRLVLFMIGAWWFVFTIPSVIWLRPRPGPPLPFNFSGKKRRSWFGYMGYAWASLGRTVIRARRLKDILLFLAAWFLLSDGIATVSGTAVLFAKTQLGMRPASLGLINVIAMISGVFGAFSWSRISRLLGLKPSQTIVACICLFELIPLYGMLGFIPAVQRQGTFGLQNPWEMFPLGAVYGLVMGGLSSYCRSFFGELIPPGYEAAFYALYAITDKGSSVFGPAVVGAITDRYGEIRPAFVFLAVLIFLPLPLMLLVDVDRGKRDALDLAAELEGRQKGHAYRAMPTIQLVDEENGEEPPTGNYYYGSPGPGM</sequence>
<evidence type="ECO:0000313" key="24">
    <source>
        <dbReference type="EMBL" id="GAD98648.1"/>
    </source>
</evidence>
<evidence type="ECO:0000256" key="13">
    <source>
        <dbReference type="ARBA" id="ARBA00023006"/>
    </source>
</evidence>
<feature type="transmembrane region" description="Helical" evidence="21">
    <location>
        <begin position="2119"/>
        <end position="2137"/>
    </location>
</feature>
<dbReference type="PROSITE" id="PS50016">
    <property type="entry name" value="ZF_PHD_2"/>
    <property type="match status" value="1"/>
</dbReference>
<keyword evidence="16" id="KW-0804">Transcription</keyword>
<evidence type="ECO:0000256" key="21">
    <source>
        <dbReference type="SAM" id="Phobius"/>
    </source>
</evidence>
<feature type="transmembrane region" description="Helical" evidence="21">
    <location>
        <begin position="2314"/>
        <end position="2332"/>
    </location>
</feature>
<dbReference type="InterPro" id="IPR024671">
    <property type="entry name" value="Atg22-like"/>
</dbReference>
<evidence type="ECO:0000259" key="23">
    <source>
        <dbReference type="PROSITE" id="PS51184"/>
    </source>
</evidence>
<comment type="function">
    <text evidence="1">Histone demethylase that specifically demethylates 'Lys-36' of histone H3, thereby playing a central role in histone code.</text>
</comment>
<dbReference type="Gene3D" id="2.60.120.650">
    <property type="entry name" value="Cupin"/>
    <property type="match status" value="2"/>
</dbReference>
<feature type="region of interest" description="Disordered" evidence="20">
    <location>
        <begin position="1162"/>
        <end position="1265"/>
    </location>
</feature>
<evidence type="ECO:0000256" key="8">
    <source>
        <dbReference type="ARBA" id="ARBA00022723"/>
    </source>
</evidence>
<feature type="compositionally biased region" description="Polar residues" evidence="20">
    <location>
        <begin position="1489"/>
        <end position="1507"/>
    </location>
</feature>
<evidence type="ECO:0000256" key="5">
    <source>
        <dbReference type="ARBA" id="ARBA00022448"/>
    </source>
</evidence>
<evidence type="ECO:0000256" key="10">
    <source>
        <dbReference type="ARBA" id="ARBA00022833"/>
    </source>
</evidence>
<feature type="transmembrane region" description="Helical" evidence="21">
    <location>
        <begin position="2246"/>
        <end position="2265"/>
    </location>
</feature>
<keyword evidence="8" id="KW-0479">Metal-binding</keyword>
<feature type="transmembrane region" description="Helical" evidence="21">
    <location>
        <begin position="2048"/>
        <end position="2067"/>
    </location>
</feature>
<dbReference type="Gene3D" id="1.20.1250.20">
    <property type="entry name" value="MFS general substrate transporter like domains"/>
    <property type="match status" value="1"/>
</dbReference>
<comment type="similarity">
    <text evidence="4">Belongs to the ATG22 family.</text>
</comment>
<keyword evidence="5" id="KW-0813">Transport</keyword>
<dbReference type="PANTHER" id="PTHR23519">
    <property type="entry name" value="AUTOPHAGY-RELATED PROTEIN 22"/>
    <property type="match status" value="1"/>
</dbReference>